<feature type="transmembrane region" description="Helical" evidence="2">
    <location>
        <begin position="332"/>
        <end position="355"/>
    </location>
</feature>
<gene>
    <name evidence="3" type="ORF">EDD42_2968</name>
</gene>
<dbReference type="AlphaFoldDB" id="A0A3N2C5S7"/>
<feature type="region of interest" description="Disordered" evidence="1">
    <location>
        <begin position="274"/>
        <end position="294"/>
    </location>
</feature>
<feature type="transmembrane region" description="Helical" evidence="2">
    <location>
        <begin position="52"/>
        <end position="72"/>
    </location>
</feature>
<feature type="transmembrane region" description="Helical" evidence="2">
    <location>
        <begin position="112"/>
        <end position="133"/>
    </location>
</feature>
<dbReference type="PANTHER" id="PTHR36840">
    <property type="entry name" value="BLL5714 PROTEIN"/>
    <property type="match status" value="1"/>
</dbReference>
<evidence type="ECO:0000256" key="2">
    <source>
        <dbReference type="SAM" id="Phobius"/>
    </source>
</evidence>
<evidence type="ECO:0000313" key="4">
    <source>
        <dbReference type="Proteomes" id="UP000266915"/>
    </source>
</evidence>
<reference evidence="3 4" key="1">
    <citation type="submission" date="2018-11" db="EMBL/GenBank/DDBJ databases">
        <title>Sequencing the genomes of 1000 actinobacteria strains.</title>
        <authorList>
            <person name="Klenk H.-P."/>
        </authorList>
    </citation>
    <scope>NUCLEOTIDE SEQUENCE [LARGE SCALE GENOMIC DNA]</scope>
    <source>
        <strain evidence="3 4">DSM 14012</strain>
    </source>
</reference>
<keyword evidence="2" id="KW-1133">Transmembrane helix</keyword>
<evidence type="ECO:0000313" key="3">
    <source>
        <dbReference type="EMBL" id="ROR82871.1"/>
    </source>
</evidence>
<dbReference type="PANTHER" id="PTHR36840:SF1">
    <property type="entry name" value="BLL5714 PROTEIN"/>
    <property type="match status" value="1"/>
</dbReference>
<feature type="transmembrane region" description="Helical" evidence="2">
    <location>
        <begin position="171"/>
        <end position="192"/>
    </location>
</feature>
<evidence type="ECO:0000256" key="1">
    <source>
        <dbReference type="SAM" id="MobiDB-lite"/>
    </source>
</evidence>
<feature type="transmembrane region" description="Helical" evidence="2">
    <location>
        <begin position="84"/>
        <end position="106"/>
    </location>
</feature>
<organism evidence="3 4">
    <name type="scientific">Plantibacter flavus</name>
    <dbReference type="NCBI Taxonomy" id="150123"/>
    <lineage>
        <taxon>Bacteria</taxon>
        <taxon>Bacillati</taxon>
        <taxon>Actinomycetota</taxon>
        <taxon>Actinomycetes</taxon>
        <taxon>Micrococcales</taxon>
        <taxon>Microbacteriaceae</taxon>
        <taxon>Plantibacter</taxon>
    </lineage>
</organism>
<proteinExistence type="predicted"/>
<dbReference type="InterPro" id="IPR010640">
    <property type="entry name" value="Low_temperature_requirement_A"/>
</dbReference>
<feature type="transmembrane region" description="Helical" evidence="2">
    <location>
        <begin position="239"/>
        <end position="259"/>
    </location>
</feature>
<sequence length="422" mass="45327">MPAPRFGLVADLRRPESGERAERVTFVELFFDLVFVFALTQLSKLIADDQSVTAALESIVLILALWWSWVSTSWVTNWLDPERLAVRLALIGFGLLAFVAAVSVSASFTDRALAFAVAYVVLQLVRTLFMVVATWRHDRDVALSFARVLVWTAFAAVFWIAGALVPADWQLAFWIGAVAIEYGGGALGFRLPGVRASKVESWELSGAHLSERASLFIIIAIGESLLVTGFAFVELETSVAGVVGMLSAFVSAVALWWLYFHRTEAAGRRAVEAAEAEGDRADRDEGRPGRRGPGRLGRIARDGYSYAHVVIVAGIVLVSVGDKEILDRPADAVELAGGVVILGGPALYLVGLSLFRFVVDRAVPLAPVIGLAMLAACGVTALLVPQLGELVLGCLCTAVLVVAAIADTVLPDRRVTAERRQA</sequence>
<feature type="transmembrane region" description="Helical" evidence="2">
    <location>
        <begin position="390"/>
        <end position="410"/>
    </location>
</feature>
<keyword evidence="2" id="KW-0472">Membrane</keyword>
<feature type="transmembrane region" description="Helical" evidence="2">
    <location>
        <begin position="362"/>
        <end position="384"/>
    </location>
</feature>
<dbReference type="Pfam" id="PF06772">
    <property type="entry name" value="LtrA"/>
    <property type="match status" value="1"/>
</dbReference>
<feature type="transmembrane region" description="Helical" evidence="2">
    <location>
        <begin position="303"/>
        <end position="320"/>
    </location>
</feature>
<dbReference type="EMBL" id="RKHL01000001">
    <property type="protein sequence ID" value="ROR82871.1"/>
    <property type="molecule type" value="Genomic_DNA"/>
</dbReference>
<feature type="compositionally biased region" description="Basic and acidic residues" evidence="1">
    <location>
        <begin position="274"/>
        <end position="288"/>
    </location>
</feature>
<feature type="transmembrane region" description="Helical" evidence="2">
    <location>
        <begin position="213"/>
        <end position="233"/>
    </location>
</feature>
<dbReference type="RefSeq" id="WP_085512802.1">
    <property type="nucleotide sequence ID" value="NZ_FXAP01000004.1"/>
</dbReference>
<accession>A0A3N2C5S7</accession>
<keyword evidence="4" id="KW-1185">Reference proteome</keyword>
<comment type="caution">
    <text evidence="3">The sequence shown here is derived from an EMBL/GenBank/DDBJ whole genome shotgun (WGS) entry which is preliminary data.</text>
</comment>
<feature type="transmembrane region" description="Helical" evidence="2">
    <location>
        <begin position="145"/>
        <end position="165"/>
    </location>
</feature>
<keyword evidence="2" id="KW-0812">Transmembrane</keyword>
<dbReference type="Proteomes" id="UP000266915">
    <property type="component" value="Unassembled WGS sequence"/>
</dbReference>
<protein>
    <submittedName>
        <fullName evidence="3">Low temperature requirement protein LtrA</fullName>
    </submittedName>
</protein>
<name>A0A3N2C5S7_9MICO</name>